<dbReference type="GO" id="GO:0003700">
    <property type="term" value="F:DNA-binding transcription factor activity"/>
    <property type="evidence" value="ECO:0007669"/>
    <property type="project" value="TreeGrafter"/>
</dbReference>
<dbReference type="AlphaFoldDB" id="A0A6B3LA82"/>
<dbReference type="Pfam" id="PF17939">
    <property type="entry name" value="TetR_C_30"/>
    <property type="match status" value="1"/>
</dbReference>
<name>A0A6B3LA82_9BACT</name>
<proteinExistence type="predicted"/>
<keyword evidence="2" id="KW-0238">DNA-binding</keyword>
<evidence type="ECO:0000256" key="2">
    <source>
        <dbReference type="ARBA" id="ARBA00023125"/>
    </source>
</evidence>
<dbReference type="PRINTS" id="PR00455">
    <property type="entry name" value="HTHTETR"/>
</dbReference>
<evidence type="ECO:0000313" key="5">
    <source>
        <dbReference type="Proteomes" id="UP000475117"/>
    </source>
</evidence>
<protein>
    <submittedName>
        <fullName evidence="4">TetR family transcriptional regulator</fullName>
    </submittedName>
</protein>
<dbReference type="InterPro" id="IPR001647">
    <property type="entry name" value="HTH_TetR"/>
</dbReference>
<accession>A0A6B3LA82</accession>
<organism evidence="4 5">
    <name type="scientific">Sulfuriroseicoccus oceanibius</name>
    <dbReference type="NCBI Taxonomy" id="2707525"/>
    <lineage>
        <taxon>Bacteria</taxon>
        <taxon>Pseudomonadati</taxon>
        <taxon>Verrucomicrobiota</taxon>
        <taxon>Verrucomicrobiia</taxon>
        <taxon>Verrucomicrobiales</taxon>
        <taxon>Verrucomicrobiaceae</taxon>
        <taxon>Sulfuriroseicoccus</taxon>
    </lineage>
</organism>
<dbReference type="Gene3D" id="1.10.357.10">
    <property type="entry name" value="Tetracycline Repressor, domain 2"/>
    <property type="match status" value="1"/>
</dbReference>
<dbReference type="InterPro" id="IPR041586">
    <property type="entry name" value="PsrA_TetR_C"/>
</dbReference>
<gene>
    <name evidence="4" type="ORF">G3M56_006195</name>
</gene>
<reference evidence="4 5" key="1">
    <citation type="submission" date="2020-12" db="EMBL/GenBank/DDBJ databases">
        <title>Sulforoseuscoccus oceanibium gen. nov., sp. nov., a representative of the phylum Verrucomicrobia with special cytoplasmic membrane, and proposal of Sulforoseuscoccusaceae fam. nov.</title>
        <authorList>
            <person name="Xi F."/>
        </authorList>
    </citation>
    <scope>NUCLEOTIDE SEQUENCE [LARGE SCALE GENOMIC DNA]</scope>
    <source>
        <strain evidence="4 5">T37</strain>
    </source>
</reference>
<dbReference type="Proteomes" id="UP000475117">
    <property type="component" value="Chromosome"/>
</dbReference>
<dbReference type="EMBL" id="CP066776">
    <property type="protein sequence ID" value="QQL46168.1"/>
    <property type="molecule type" value="Genomic_DNA"/>
</dbReference>
<evidence type="ECO:0000256" key="3">
    <source>
        <dbReference type="ARBA" id="ARBA00023163"/>
    </source>
</evidence>
<dbReference type="Pfam" id="PF00440">
    <property type="entry name" value="TetR_N"/>
    <property type="match status" value="1"/>
</dbReference>
<keyword evidence="5" id="KW-1185">Reference proteome</keyword>
<keyword evidence="1" id="KW-0805">Transcription regulation</keyword>
<dbReference type="SUPFAM" id="SSF46689">
    <property type="entry name" value="Homeodomain-like"/>
    <property type="match status" value="1"/>
</dbReference>
<dbReference type="PANTHER" id="PTHR30055">
    <property type="entry name" value="HTH-TYPE TRANSCRIPTIONAL REGULATOR RUTR"/>
    <property type="match status" value="1"/>
</dbReference>
<dbReference type="InterPro" id="IPR050109">
    <property type="entry name" value="HTH-type_TetR-like_transc_reg"/>
</dbReference>
<sequence length="207" mass="22763">MKTKDRIVRAAVELFARHGYRDTTCAAVCEAADANIAAINYHFGSKESLFRLVLREAFAMANDCHPVEREASASVAEQIRLFVEMMIRRSFDDGEGGYLNRIMAHESTNPDGPHALIFEEMSALHGDCLIGLLKAYCPAVPESEIEALKMNVITLCVFPRAFPLMRAALFPGGCTDAQIEKHIERQVAFVFAGLDAAVAARSKIGEN</sequence>
<dbReference type="PROSITE" id="PS50977">
    <property type="entry name" value="HTH_TETR_2"/>
    <property type="match status" value="1"/>
</dbReference>
<evidence type="ECO:0000313" key="4">
    <source>
        <dbReference type="EMBL" id="QQL46168.1"/>
    </source>
</evidence>
<dbReference type="InterPro" id="IPR009057">
    <property type="entry name" value="Homeodomain-like_sf"/>
</dbReference>
<evidence type="ECO:0000256" key="1">
    <source>
        <dbReference type="ARBA" id="ARBA00023015"/>
    </source>
</evidence>
<keyword evidence="3" id="KW-0804">Transcription</keyword>
<dbReference type="GO" id="GO:0000976">
    <property type="term" value="F:transcription cis-regulatory region binding"/>
    <property type="evidence" value="ECO:0007669"/>
    <property type="project" value="TreeGrafter"/>
</dbReference>
<dbReference type="RefSeq" id="WP_164362904.1">
    <property type="nucleotide sequence ID" value="NZ_CP066776.1"/>
</dbReference>
<dbReference type="KEGG" id="soa:G3M56_006195"/>
<dbReference type="PANTHER" id="PTHR30055:SF234">
    <property type="entry name" value="HTH-TYPE TRANSCRIPTIONAL REGULATOR BETI"/>
    <property type="match status" value="1"/>
</dbReference>